<evidence type="ECO:0000313" key="2">
    <source>
        <dbReference type="EMBL" id="KAJ6831876.1"/>
    </source>
</evidence>
<gene>
    <name evidence="3" type="ORF">M6B38_267115</name>
    <name evidence="4" type="ORF">M6B38_267125</name>
    <name evidence="2" type="ORF">M6B38_347030</name>
    <name evidence="1" type="ORF">M6B38_360295</name>
</gene>
<keyword evidence="5" id="KW-1185">Reference proteome</keyword>
<name>A0AAX6IA82_IRIPA</name>
<protein>
    <submittedName>
        <fullName evidence="4">Uncharacterized protein</fullName>
    </submittedName>
</protein>
<accession>A0AAX6IA82</accession>
<proteinExistence type="predicted"/>
<dbReference type="Proteomes" id="UP001140949">
    <property type="component" value="Unassembled WGS sequence"/>
</dbReference>
<dbReference type="AlphaFoldDB" id="A0AAX6IA82"/>
<dbReference type="EMBL" id="JANAVB010016276">
    <property type="protein sequence ID" value="KAJ6831876.1"/>
    <property type="molecule type" value="Genomic_DNA"/>
</dbReference>
<evidence type="ECO:0000313" key="5">
    <source>
        <dbReference type="Proteomes" id="UP001140949"/>
    </source>
</evidence>
<organism evidence="4 5">
    <name type="scientific">Iris pallida</name>
    <name type="common">Sweet iris</name>
    <dbReference type="NCBI Taxonomy" id="29817"/>
    <lineage>
        <taxon>Eukaryota</taxon>
        <taxon>Viridiplantae</taxon>
        <taxon>Streptophyta</taxon>
        <taxon>Embryophyta</taxon>
        <taxon>Tracheophyta</taxon>
        <taxon>Spermatophyta</taxon>
        <taxon>Magnoliopsida</taxon>
        <taxon>Liliopsida</taxon>
        <taxon>Asparagales</taxon>
        <taxon>Iridaceae</taxon>
        <taxon>Iridoideae</taxon>
        <taxon>Irideae</taxon>
        <taxon>Iris</taxon>
    </lineage>
</organism>
<evidence type="ECO:0000313" key="1">
    <source>
        <dbReference type="EMBL" id="KAJ6829191.1"/>
    </source>
</evidence>
<reference evidence="4" key="2">
    <citation type="submission" date="2023-04" db="EMBL/GenBank/DDBJ databases">
        <authorList>
            <person name="Bruccoleri R.E."/>
            <person name="Oakeley E.J."/>
            <person name="Faust A.-M."/>
            <person name="Dessus-Babus S."/>
            <person name="Altorfer M."/>
            <person name="Burckhardt D."/>
            <person name="Oertli M."/>
            <person name="Naumann U."/>
            <person name="Petersen F."/>
            <person name="Wong J."/>
        </authorList>
    </citation>
    <scope>NUCLEOTIDE SEQUENCE</scope>
    <source>
        <strain evidence="4">GSM-AAB239-AS_SAM_17_03QT</strain>
        <tissue evidence="4">Leaf</tissue>
    </source>
</reference>
<sequence length="52" mass="5954">MMLEGIMLFLKLQLGVSTVFGFYLQDSLLKSLNPDRWRGSKALQPHDMARVT</sequence>
<reference evidence="4" key="1">
    <citation type="journal article" date="2023" name="GigaByte">
        <title>Genome assembly of the bearded iris, Iris pallida Lam.</title>
        <authorList>
            <person name="Bruccoleri R.E."/>
            <person name="Oakeley E.J."/>
            <person name="Faust A.M.E."/>
            <person name="Altorfer M."/>
            <person name="Dessus-Babus S."/>
            <person name="Burckhardt D."/>
            <person name="Oertli M."/>
            <person name="Naumann U."/>
            <person name="Petersen F."/>
            <person name="Wong J."/>
        </authorList>
    </citation>
    <scope>NUCLEOTIDE SEQUENCE</scope>
    <source>
        <strain evidence="4">GSM-AAB239-AS_SAM_17_03QT</strain>
    </source>
</reference>
<evidence type="ECO:0000313" key="4">
    <source>
        <dbReference type="EMBL" id="KAJ6849843.1"/>
    </source>
</evidence>
<dbReference type="EMBL" id="JANAVB010003399">
    <property type="protein sequence ID" value="KAJ6849843.1"/>
    <property type="molecule type" value="Genomic_DNA"/>
</dbReference>
<evidence type="ECO:0000313" key="3">
    <source>
        <dbReference type="EMBL" id="KAJ6849841.1"/>
    </source>
</evidence>
<comment type="caution">
    <text evidence="4">The sequence shown here is derived from an EMBL/GenBank/DDBJ whole genome shotgun (WGS) entry which is preliminary data.</text>
</comment>
<dbReference type="EMBL" id="JANAVB010018993">
    <property type="protein sequence ID" value="KAJ6829191.1"/>
    <property type="molecule type" value="Genomic_DNA"/>
</dbReference>
<dbReference type="EMBL" id="JANAVB010003399">
    <property type="protein sequence ID" value="KAJ6849841.1"/>
    <property type="molecule type" value="Genomic_DNA"/>
</dbReference>